<proteinExistence type="predicted"/>
<evidence type="ECO:0000313" key="2">
    <source>
        <dbReference type="EMBL" id="GHE09855.1"/>
    </source>
</evidence>
<evidence type="ECO:0000256" key="1">
    <source>
        <dbReference type="SAM" id="SignalP"/>
    </source>
</evidence>
<dbReference type="AlphaFoldDB" id="A0A919D5Z5"/>
<feature type="chain" id="PRO_5037863381" evidence="1">
    <location>
        <begin position="34"/>
        <end position="158"/>
    </location>
</feature>
<organism evidence="2 3">
    <name type="scientific">Streptomyces alanosinicus</name>
    <dbReference type="NCBI Taxonomy" id="68171"/>
    <lineage>
        <taxon>Bacteria</taxon>
        <taxon>Bacillati</taxon>
        <taxon>Actinomycetota</taxon>
        <taxon>Actinomycetes</taxon>
        <taxon>Kitasatosporales</taxon>
        <taxon>Streptomycetaceae</taxon>
        <taxon>Streptomyces</taxon>
    </lineage>
</organism>
<keyword evidence="1" id="KW-0732">Signal</keyword>
<sequence length="158" mass="16653">MGVATVVRKALTVASVLALGAAGSLVSSGPAYAGATGTAVIGSFSYDLHGAGVKVPVGCFLTHSIEGSGKRISSELAGVDCFGLAVTFSKFCNWRIDFGYADTENRIYKTSRGVTHTECKGDPLRRAGARTLPHYGKACARFYVNGRLRATQCHFITK</sequence>
<evidence type="ECO:0000313" key="3">
    <source>
        <dbReference type="Proteomes" id="UP000655443"/>
    </source>
</evidence>
<reference evidence="2" key="2">
    <citation type="submission" date="2020-09" db="EMBL/GenBank/DDBJ databases">
        <authorList>
            <person name="Sun Q."/>
            <person name="Ohkuma M."/>
        </authorList>
    </citation>
    <scope>NUCLEOTIDE SEQUENCE</scope>
    <source>
        <strain evidence="2">JCM 4714</strain>
    </source>
</reference>
<reference evidence="2" key="1">
    <citation type="journal article" date="2014" name="Int. J. Syst. Evol. Microbiol.">
        <title>Complete genome sequence of Corynebacterium casei LMG S-19264T (=DSM 44701T), isolated from a smear-ripened cheese.</title>
        <authorList>
            <consortium name="US DOE Joint Genome Institute (JGI-PGF)"/>
            <person name="Walter F."/>
            <person name="Albersmeier A."/>
            <person name="Kalinowski J."/>
            <person name="Ruckert C."/>
        </authorList>
    </citation>
    <scope>NUCLEOTIDE SEQUENCE</scope>
    <source>
        <strain evidence="2">JCM 4714</strain>
    </source>
</reference>
<dbReference type="RefSeq" id="WP_229882106.1">
    <property type="nucleotide sequence ID" value="NZ_BMVG01000021.1"/>
</dbReference>
<name>A0A919D5Z5_9ACTN</name>
<dbReference type="EMBL" id="BMVG01000021">
    <property type="protein sequence ID" value="GHE09855.1"/>
    <property type="molecule type" value="Genomic_DNA"/>
</dbReference>
<protein>
    <submittedName>
        <fullName evidence="2">Uncharacterized protein</fullName>
    </submittedName>
</protein>
<accession>A0A919D5Z5</accession>
<comment type="caution">
    <text evidence="2">The sequence shown here is derived from an EMBL/GenBank/DDBJ whole genome shotgun (WGS) entry which is preliminary data.</text>
</comment>
<feature type="signal peptide" evidence="1">
    <location>
        <begin position="1"/>
        <end position="33"/>
    </location>
</feature>
<dbReference type="Proteomes" id="UP000655443">
    <property type="component" value="Unassembled WGS sequence"/>
</dbReference>
<keyword evidence="3" id="KW-1185">Reference proteome</keyword>
<gene>
    <name evidence="2" type="ORF">GCM10010339_63600</name>
</gene>